<organism evidence="12 13">
    <name type="scientific">Cellvibrio fibrivorans</name>
    <dbReference type="NCBI Taxonomy" id="126350"/>
    <lineage>
        <taxon>Bacteria</taxon>
        <taxon>Pseudomonadati</taxon>
        <taxon>Pseudomonadota</taxon>
        <taxon>Gammaproteobacteria</taxon>
        <taxon>Cellvibrionales</taxon>
        <taxon>Cellvibrionaceae</taxon>
        <taxon>Cellvibrio</taxon>
    </lineage>
</organism>
<comment type="catalytic activity">
    <reaction evidence="1">
        <text>Hydrolytically removes 5'-nucleotides successively from the 3'-hydroxy termini of 3'-hydroxy-terminated oligonucleotides.</text>
        <dbReference type="EC" id="3.1.4.1"/>
    </reaction>
</comment>
<keyword evidence="10" id="KW-0464">Manganese</keyword>
<dbReference type="PANTHER" id="PTHR15749:SF4">
    <property type="entry name" value="FANCONI-ASSOCIATED NUCLEASE 1"/>
    <property type="match status" value="1"/>
</dbReference>
<proteinExistence type="inferred from homology"/>
<evidence type="ECO:0000256" key="6">
    <source>
        <dbReference type="ARBA" id="ARBA00022722"/>
    </source>
</evidence>
<evidence type="ECO:0000259" key="11">
    <source>
        <dbReference type="SMART" id="SM00990"/>
    </source>
</evidence>
<feature type="domain" description="VRR-NUC" evidence="11">
    <location>
        <begin position="440"/>
        <end position="554"/>
    </location>
</feature>
<dbReference type="InterPro" id="IPR011856">
    <property type="entry name" value="tRNA_endonuc-like_dom_sf"/>
</dbReference>
<accession>A0ABU1UW23</accession>
<evidence type="ECO:0000313" key="12">
    <source>
        <dbReference type="EMBL" id="MDR7089388.1"/>
    </source>
</evidence>
<evidence type="ECO:0000256" key="3">
    <source>
        <dbReference type="ARBA" id="ARBA00001946"/>
    </source>
</evidence>
<gene>
    <name evidence="12" type="ORF">J2X05_001394</name>
</gene>
<dbReference type="Pfam" id="PF18081">
    <property type="entry name" value="FANC_SAP"/>
    <property type="match status" value="1"/>
</dbReference>
<keyword evidence="6" id="KW-0540">Nuclease</keyword>
<evidence type="ECO:0000256" key="2">
    <source>
        <dbReference type="ARBA" id="ARBA00001936"/>
    </source>
</evidence>
<evidence type="ECO:0000256" key="9">
    <source>
        <dbReference type="ARBA" id="ARBA00022842"/>
    </source>
</evidence>
<evidence type="ECO:0000256" key="5">
    <source>
        <dbReference type="ARBA" id="ARBA00012029"/>
    </source>
</evidence>
<evidence type="ECO:0000313" key="13">
    <source>
        <dbReference type="Proteomes" id="UP001253595"/>
    </source>
</evidence>
<evidence type="ECO:0000256" key="7">
    <source>
        <dbReference type="ARBA" id="ARBA00022723"/>
    </source>
</evidence>
<dbReference type="Gene3D" id="3.40.1350.10">
    <property type="match status" value="1"/>
</dbReference>
<dbReference type="Proteomes" id="UP001253595">
    <property type="component" value="Unassembled WGS sequence"/>
</dbReference>
<name>A0ABU1UW23_9GAMM</name>
<dbReference type="InterPro" id="IPR040603">
    <property type="entry name" value="FAN1_SAP_bact"/>
</dbReference>
<evidence type="ECO:0000256" key="10">
    <source>
        <dbReference type="ARBA" id="ARBA00023211"/>
    </source>
</evidence>
<dbReference type="RefSeq" id="WP_310070434.1">
    <property type="nucleotide sequence ID" value="NZ_JAVDVX010000002.1"/>
</dbReference>
<evidence type="ECO:0000256" key="1">
    <source>
        <dbReference type="ARBA" id="ARBA00000983"/>
    </source>
</evidence>
<dbReference type="Pfam" id="PF21315">
    <property type="entry name" value="FAN1_HTH"/>
    <property type="match status" value="1"/>
</dbReference>
<keyword evidence="9" id="KW-0460">Magnesium</keyword>
<dbReference type="InterPro" id="IPR014883">
    <property type="entry name" value="VRR_NUC"/>
</dbReference>
<dbReference type="SMART" id="SM00990">
    <property type="entry name" value="VRR_NUC"/>
    <property type="match status" value="1"/>
</dbReference>
<comment type="caution">
    <text evidence="12">The sequence shown here is derived from an EMBL/GenBank/DDBJ whole genome shotgun (WGS) entry which is preliminary data.</text>
</comment>
<comment type="cofactor">
    <cofactor evidence="2">
        <name>Mn(2+)</name>
        <dbReference type="ChEBI" id="CHEBI:29035"/>
    </cofactor>
</comment>
<keyword evidence="8" id="KW-0378">Hydrolase</keyword>
<dbReference type="PANTHER" id="PTHR15749">
    <property type="entry name" value="FANCONI-ASSOCIATED NUCLEASE 1"/>
    <property type="match status" value="1"/>
</dbReference>
<comment type="cofactor">
    <cofactor evidence="3">
        <name>Mg(2+)</name>
        <dbReference type="ChEBI" id="CHEBI:18420"/>
    </cofactor>
</comment>
<protein>
    <recommendedName>
        <fullName evidence="5">phosphodiesterase I</fullName>
        <ecNumber evidence="5">3.1.4.1</ecNumber>
    </recommendedName>
</protein>
<dbReference type="InterPro" id="IPR049125">
    <property type="entry name" value="FAN1-like_WH"/>
</dbReference>
<evidence type="ECO:0000256" key="4">
    <source>
        <dbReference type="ARBA" id="ARBA00005533"/>
    </source>
</evidence>
<dbReference type="Pfam" id="PF08774">
    <property type="entry name" value="VRR_NUC"/>
    <property type="match status" value="1"/>
</dbReference>
<dbReference type="EC" id="3.1.4.1" evidence="5"/>
<keyword evidence="13" id="KW-1185">Reference proteome</keyword>
<keyword evidence="7" id="KW-0479">Metal-binding</keyword>
<dbReference type="EMBL" id="JAVDVX010000002">
    <property type="protein sequence ID" value="MDR7089388.1"/>
    <property type="molecule type" value="Genomic_DNA"/>
</dbReference>
<sequence length="555" mass="64382">MSQSTTNTADLAADYYLTNFQFLVDWVSQRYADLLSADELHFLACFQQLPRTSQCLLVRLSSRKGPLFRYDKLHYAEIESIEQAATELIAVGLLSDNALLSIDEAANLLTKAELLSLFMEHLQGAKQARKEELIAQLSAQLPESKTWEDWTNHQLGKTYRLDNQAIISTLLLLFFGNAYQDLTEFVLQDLGLYRYENYTIDHQHRIFKNRAELEQYQQLIQLRDELQLAAEVEHLANLANRIPAQLNHAGLQRRRARLCNQLAYELERANKHTLALQLYCQSHLPPARERRIRLLEKQGDIAGAWQLLGEVLNSPCDEHELQVAQRMAPRLAKKVGETIAKQTRAPVIEQQLILPQLVDENNNILRVEEVVRQFAHTDESPCFYVENLLLTGLFGLWLWPEMFRGIDGAFANPFQAAPLDLYQENFVNNRPGIQQLWQLLDDNQHHDHIREFWRDKNGVANHFVSWQFLEQELLDLALQTIPAAHLKAIFKRLLFDIKSNRSGLPDLIQFFPSSNNYRMIEVKGPGDRIQDNQQRWLDYFAANTIPAEVWYVNWQ</sequence>
<dbReference type="InterPro" id="IPR033315">
    <property type="entry name" value="Fan1-like"/>
</dbReference>
<evidence type="ECO:0000256" key="8">
    <source>
        <dbReference type="ARBA" id="ARBA00022801"/>
    </source>
</evidence>
<reference evidence="12 13" key="1">
    <citation type="submission" date="2023-07" db="EMBL/GenBank/DDBJ databases">
        <title>Sorghum-associated microbial communities from plants grown in Nebraska, USA.</title>
        <authorList>
            <person name="Schachtman D."/>
        </authorList>
    </citation>
    <scope>NUCLEOTIDE SEQUENCE [LARGE SCALE GENOMIC DNA]</scope>
    <source>
        <strain evidence="12 13">BE190</strain>
    </source>
</reference>
<comment type="similarity">
    <text evidence="4">Belongs to the FAN1 family.</text>
</comment>